<feature type="transmembrane region" description="Helical" evidence="8">
    <location>
        <begin position="78"/>
        <end position="100"/>
    </location>
</feature>
<dbReference type="GO" id="GO:0015267">
    <property type="term" value="F:channel activity"/>
    <property type="evidence" value="ECO:0007669"/>
    <property type="project" value="InterPro"/>
</dbReference>
<dbReference type="InterPro" id="IPR023271">
    <property type="entry name" value="Aquaporin-like"/>
</dbReference>
<dbReference type="Pfam" id="PF00230">
    <property type="entry name" value="MIP"/>
    <property type="match status" value="2"/>
</dbReference>
<dbReference type="Proteomes" id="UP000807159">
    <property type="component" value="Chromosome 5"/>
</dbReference>
<evidence type="ECO:0000256" key="5">
    <source>
        <dbReference type="ARBA" id="ARBA00023136"/>
    </source>
</evidence>
<keyword evidence="5 8" id="KW-0472">Membrane</keyword>
<evidence type="ECO:0000256" key="4">
    <source>
        <dbReference type="ARBA" id="ARBA00022989"/>
    </source>
</evidence>
<keyword evidence="3 6" id="KW-0812">Transmembrane</keyword>
<name>A0A8T2YT64_POPDE</name>
<feature type="compositionally biased region" description="Basic and acidic residues" evidence="7">
    <location>
        <begin position="1"/>
        <end position="18"/>
    </location>
</feature>
<evidence type="ECO:0000313" key="10">
    <source>
        <dbReference type="Proteomes" id="UP000807159"/>
    </source>
</evidence>
<evidence type="ECO:0000313" key="9">
    <source>
        <dbReference type="EMBL" id="KAH8508192.1"/>
    </source>
</evidence>
<evidence type="ECO:0000256" key="7">
    <source>
        <dbReference type="SAM" id="MobiDB-lite"/>
    </source>
</evidence>
<dbReference type="PANTHER" id="PTHR45687">
    <property type="entry name" value="AQUAPORIN OR AQUAGLYCEROPORIN RELATED"/>
    <property type="match status" value="1"/>
</dbReference>
<dbReference type="PROSITE" id="PS00221">
    <property type="entry name" value="MIP"/>
    <property type="match status" value="1"/>
</dbReference>
<feature type="transmembrane region" description="Helical" evidence="8">
    <location>
        <begin position="227"/>
        <end position="247"/>
    </location>
</feature>
<dbReference type="AlphaFoldDB" id="A0A8T2YT64"/>
<comment type="caution">
    <text evidence="9">The sequence shown here is derived from an EMBL/GenBank/DDBJ whole genome shotgun (WGS) entry which is preliminary data.</text>
</comment>
<comment type="similarity">
    <text evidence="6">Belongs to the MIP/aquaporin (TC 1.A.8) family.</text>
</comment>
<dbReference type="InterPro" id="IPR000425">
    <property type="entry name" value="MIP"/>
</dbReference>
<evidence type="ECO:0000256" key="2">
    <source>
        <dbReference type="ARBA" id="ARBA00022448"/>
    </source>
</evidence>
<feature type="transmembrane region" description="Helical" evidence="8">
    <location>
        <begin position="35"/>
        <end position="58"/>
    </location>
</feature>
<comment type="subcellular location">
    <subcellularLocation>
        <location evidence="1">Membrane</location>
        <topology evidence="1">Multi-pass membrane protein</topology>
    </subcellularLocation>
</comment>
<reference evidence="9" key="1">
    <citation type="journal article" date="2021" name="J. Hered.">
        <title>Genome Assembly of Salicaceae Populus deltoides (Eastern Cottonwood) I-69 Based on Nanopore Sequencing and Hi-C Technologies.</title>
        <authorList>
            <person name="Bai S."/>
            <person name="Wu H."/>
            <person name="Zhang J."/>
            <person name="Pan Z."/>
            <person name="Zhao W."/>
            <person name="Li Z."/>
            <person name="Tong C."/>
        </authorList>
    </citation>
    <scope>NUCLEOTIDE SEQUENCE</scope>
    <source>
        <tissue evidence="9">Leaf</tissue>
    </source>
</reference>
<protein>
    <submittedName>
        <fullName evidence="9">Uncharacterized protein</fullName>
    </submittedName>
</protein>
<evidence type="ECO:0000256" key="3">
    <source>
        <dbReference type="ARBA" id="ARBA00022692"/>
    </source>
</evidence>
<dbReference type="SUPFAM" id="SSF81338">
    <property type="entry name" value="Aquaporin-like"/>
    <property type="match status" value="1"/>
</dbReference>
<accession>A0A8T2YT64</accession>
<dbReference type="Gene3D" id="1.20.1080.10">
    <property type="entry name" value="Glycerol uptake facilitator protein"/>
    <property type="match status" value="1"/>
</dbReference>
<dbReference type="CDD" id="cd00333">
    <property type="entry name" value="MIP"/>
    <property type="match status" value="1"/>
</dbReference>
<feature type="region of interest" description="Disordered" evidence="7">
    <location>
        <begin position="1"/>
        <end position="23"/>
    </location>
</feature>
<dbReference type="GO" id="GO:0016020">
    <property type="term" value="C:membrane"/>
    <property type="evidence" value="ECO:0007669"/>
    <property type="project" value="UniProtKB-SubCell"/>
</dbReference>
<organism evidence="9 10">
    <name type="scientific">Populus deltoides</name>
    <name type="common">Eastern poplar</name>
    <name type="synonym">Eastern cottonwood</name>
    <dbReference type="NCBI Taxonomy" id="3696"/>
    <lineage>
        <taxon>Eukaryota</taxon>
        <taxon>Viridiplantae</taxon>
        <taxon>Streptophyta</taxon>
        <taxon>Embryophyta</taxon>
        <taxon>Tracheophyta</taxon>
        <taxon>Spermatophyta</taxon>
        <taxon>Magnoliopsida</taxon>
        <taxon>eudicotyledons</taxon>
        <taxon>Gunneridae</taxon>
        <taxon>Pentapetalae</taxon>
        <taxon>rosids</taxon>
        <taxon>fabids</taxon>
        <taxon>Malpighiales</taxon>
        <taxon>Salicaceae</taxon>
        <taxon>Saliceae</taxon>
        <taxon>Populus</taxon>
    </lineage>
</organism>
<feature type="transmembrane region" description="Helical" evidence="8">
    <location>
        <begin position="121"/>
        <end position="143"/>
    </location>
</feature>
<keyword evidence="4 8" id="KW-1133">Transmembrane helix</keyword>
<gene>
    <name evidence="9" type="ORF">H0E87_010353</name>
</gene>
<evidence type="ECO:0000256" key="8">
    <source>
        <dbReference type="SAM" id="Phobius"/>
    </source>
</evidence>
<evidence type="ECO:0000256" key="6">
    <source>
        <dbReference type="RuleBase" id="RU000477"/>
    </source>
</evidence>
<proteinExistence type="inferred from homology"/>
<keyword evidence="2 6" id="KW-0813">Transport</keyword>
<keyword evidence="10" id="KW-1185">Reference proteome</keyword>
<sequence>MSSEERNIERQHGRDYHDPPPAPLLDMGELKQWSFYRAAIAEFIATFLFLFFAVSIVVNYKEPNYTDQCSRVGYLGIAWANGGMIFVLVYCTSGISGGHLNPAVTFGMLVARKMSLIRAAAYMLAQCLGAILGHLFVFLFMYADEQQSSVGVVNVVSRNYSKGAGLGAEFIGTFVLVYTVFSATDPKRNARDSHVPVSTYIVLAALTTNGSMVLSRVLSFLCYAVQVLAPLPIGFAVFVVHLATIPITGTGINPARSLATNLIHRGTAEAMDDLVRSSLTSSIHVSSYYSICISTQHIKMWRMVIDNLATS</sequence>
<feature type="transmembrane region" description="Helical" evidence="8">
    <location>
        <begin position="163"/>
        <end position="183"/>
    </location>
</feature>
<dbReference type="PRINTS" id="PR00783">
    <property type="entry name" value="MINTRINSICP"/>
</dbReference>
<evidence type="ECO:0000256" key="1">
    <source>
        <dbReference type="ARBA" id="ARBA00004141"/>
    </source>
</evidence>
<dbReference type="EMBL" id="JACEGQ020000005">
    <property type="protein sequence ID" value="KAH8508192.1"/>
    <property type="molecule type" value="Genomic_DNA"/>
</dbReference>
<dbReference type="InterPro" id="IPR034294">
    <property type="entry name" value="Aquaporin_transptr"/>
</dbReference>
<dbReference type="InterPro" id="IPR022357">
    <property type="entry name" value="MIP_CS"/>
</dbReference>